<dbReference type="Pfam" id="PF07690">
    <property type="entry name" value="MFS_1"/>
    <property type="match status" value="1"/>
</dbReference>
<feature type="transmembrane region" description="Helical" evidence="6">
    <location>
        <begin position="323"/>
        <end position="349"/>
    </location>
</feature>
<dbReference type="SUPFAM" id="SSF103473">
    <property type="entry name" value="MFS general substrate transporter"/>
    <property type="match status" value="1"/>
</dbReference>
<evidence type="ECO:0000256" key="6">
    <source>
        <dbReference type="SAM" id="Phobius"/>
    </source>
</evidence>
<dbReference type="Gene3D" id="1.20.1250.20">
    <property type="entry name" value="MFS general substrate transporter like domains"/>
    <property type="match status" value="1"/>
</dbReference>
<keyword evidence="4 6" id="KW-0472">Membrane</keyword>
<dbReference type="PANTHER" id="PTHR23502:SF160">
    <property type="entry name" value="MAJOR FACILITATOR SUPERFAMILY (MFS) PROFILE DOMAIN-CONTAINING PROTEIN-RELATED"/>
    <property type="match status" value="1"/>
</dbReference>
<evidence type="ECO:0000259" key="7">
    <source>
        <dbReference type="PROSITE" id="PS50850"/>
    </source>
</evidence>
<dbReference type="PANTHER" id="PTHR23502">
    <property type="entry name" value="MAJOR FACILITATOR SUPERFAMILY"/>
    <property type="match status" value="1"/>
</dbReference>
<evidence type="ECO:0000313" key="8">
    <source>
        <dbReference type="EMBL" id="EWG54248.1"/>
    </source>
</evidence>
<feature type="transmembrane region" description="Helical" evidence="6">
    <location>
        <begin position="125"/>
        <end position="142"/>
    </location>
</feature>
<feature type="transmembrane region" description="Helical" evidence="6">
    <location>
        <begin position="211"/>
        <end position="233"/>
    </location>
</feature>
<comment type="subcellular location">
    <subcellularLocation>
        <location evidence="1">Membrane</location>
        <topology evidence="1">Multi-pass membrane protein</topology>
    </subcellularLocation>
</comment>
<dbReference type="VEuPathDB" id="FungiDB:FVEG_17284"/>
<dbReference type="GO" id="GO:0022857">
    <property type="term" value="F:transmembrane transporter activity"/>
    <property type="evidence" value="ECO:0007669"/>
    <property type="project" value="InterPro"/>
</dbReference>
<reference evidence="8 9" key="1">
    <citation type="journal article" date="2010" name="Nature">
        <title>Comparative genomics reveals mobile pathogenicity chromosomes in Fusarium.</title>
        <authorList>
            <person name="Ma L.J."/>
            <person name="van der Does H.C."/>
            <person name="Borkovich K.A."/>
            <person name="Coleman J.J."/>
            <person name="Daboussi M.J."/>
            <person name="Di Pietro A."/>
            <person name="Dufresne M."/>
            <person name="Freitag M."/>
            <person name="Grabherr M."/>
            <person name="Henrissat B."/>
            <person name="Houterman P.M."/>
            <person name="Kang S."/>
            <person name="Shim W.B."/>
            <person name="Woloshuk C."/>
            <person name="Xie X."/>
            <person name="Xu J.R."/>
            <person name="Antoniw J."/>
            <person name="Baker S.E."/>
            <person name="Bluhm B.H."/>
            <person name="Breakspear A."/>
            <person name="Brown D.W."/>
            <person name="Butchko R.A."/>
            <person name="Chapman S."/>
            <person name="Coulson R."/>
            <person name="Coutinho P.M."/>
            <person name="Danchin E.G."/>
            <person name="Diener A."/>
            <person name="Gale L.R."/>
            <person name="Gardiner D.M."/>
            <person name="Goff S."/>
            <person name="Hammond-Kosack K.E."/>
            <person name="Hilburn K."/>
            <person name="Hua-Van A."/>
            <person name="Jonkers W."/>
            <person name="Kazan K."/>
            <person name="Kodira C.D."/>
            <person name="Koehrsen M."/>
            <person name="Kumar L."/>
            <person name="Lee Y.H."/>
            <person name="Li L."/>
            <person name="Manners J.M."/>
            <person name="Miranda-Saavedra D."/>
            <person name="Mukherjee M."/>
            <person name="Park G."/>
            <person name="Park J."/>
            <person name="Park S.Y."/>
            <person name="Proctor R.H."/>
            <person name="Regev A."/>
            <person name="Ruiz-Roldan M.C."/>
            <person name="Sain D."/>
            <person name="Sakthikumar S."/>
            <person name="Sykes S."/>
            <person name="Schwartz D.C."/>
            <person name="Turgeon B.G."/>
            <person name="Wapinski I."/>
            <person name="Yoder O."/>
            <person name="Young S."/>
            <person name="Zeng Q."/>
            <person name="Zhou S."/>
            <person name="Galagan J."/>
            <person name="Cuomo C.A."/>
            <person name="Kistler H.C."/>
            <person name="Rep M."/>
        </authorList>
    </citation>
    <scope>NUCLEOTIDE SEQUENCE [LARGE SCALE GENOMIC DNA]</scope>
    <source>
        <strain evidence="9">M3125 / FGSC 7600</strain>
    </source>
</reference>
<dbReference type="Proteomes" id="UP000009096">
    <property type="component" value="Chromosome 4"/>
</dbReference>
<feature type="transmembrane region" description="Helical" evidence="6">
    <location>
        <begin position="95"/>
        <end position="113"/>
    </location>
</feature>
<feature type="transmembrane region" description="Helical" evidence="6">
    <location>
        <begin position="184"/>
        <end position="205"/>
    </location>
</feature>
<keyword evidence="2 6" id="KW-0812">Transmembrane</keyword>
<organism evidence="8 9">
    <name type="scientific">Gibberella moniliformis (strain M3125 / FGSC 7600)</name>
    <name type="common">Maize ear and stalk rot fungus</name>
    <name type="synonym">Fusarium verticillioides</name>
    <dbReference type="NCBI Taxonomy" id="334819"/>
    <lineage>
        <taxon>Eukaryota</taxon>
        <taxon>Fungi</taxon>
        <taxon>Dikarya</taxon>
        <taxon>Ascomycota</taxon>
        <taxon>Pezizomycotina</taxon>
        <taxon>Sordariomycetes</taxon>
        <taxon>Hypocreomycetidae</taxon>
        <taxon>Hypocreales</taxon>
        <taxon>Nectriaceae</taxon>
        <taxon>Fusarium</taxon>
        <taxon>Fusarium fujikuroi species complex</taxon>
    </lineage>
</organism>
<dbReference type="EMBL" id="DS022260">
    <property type="protein sequence ID" value="EWG54248.1"/>
    <property type="molecule type" value="Genomic_DNA"/>
</dbReference>
<sequence length="514" mass="56594">MEKDNETAHGEHREGDDLKTLAAAASSVKLNSRGIVLFPRPTNDPNDPLNWSALEKYSTYLTVCFFTFLATMNASNFTVAVKPLSAEFHRTPTEAGYLVCFNVLWLGVGNIFWVPLMRVIGKRPVYLVALLLLMGCNIWSFETHSYGSLLAARIISGFAASASDATVPSLVTDLFFIHERGHCMMIFHMALSSGFFLGPLICSWVTQDIDWRWTCGILSIAAGLTFIVGVFTIRESQYPRDKVDFSLPIESYKVKRGFLSQLSLTHGYDSNASFVGTFLRILTLVAYPPVLWTGLTVGAFVGWNLVVQLTASSTFTKPPYNWHIGMVGILGVSGFIGAVFAFFIGGKLIDILAIRMTKRNRGRHEPEYRLPAIIVPAVIGPMGVLIFGLCIAHHTNWVGSAFGYAMEGFGLTAVSNVAVTYAVDCYPELAGEALVVIFIIRNSVGTILALYTTKWQEGTGVQNAFGQMVGLQYFLILIVVPMYMFGKRIRAWTATFGPAKYISFKGPNEIASPQ</sequence>
<dbReference type="AlphaFoldDB" id="W7MRZ4"/>
<proteinExistence type="predicted"/>
<dbReference type="InterPro" id="IPR011701">
    <property type="entry name" value="MFS"/>
</dbReference>
<feature type="transmembrane region" description="Helical" evidence="6">
    <location>
        <begin position="154"/>
        <end position="177"/>
    </location>
</feature>
<name>W7MRZ4_GIBM7</name>
<dbReference type="RefSeq" id="XP_018760439.1">
    <property type="nucleotide sequence ID" value="XM_018906536.1"/>
</dbReference>
<dbReference type="InterPro" id="IPR036259">
    <property type="entry name" value="MFS_trans_sf"/>
</dbReference>
<accession>W7MRZ4</accession>
<keyword evidence="3 6" id="KW-1133">Transmembrane helix</keyword>
<dbReference type="PROSITE" id="PS50850">
    <property type="entry name" value="MFS"/>
    <property type="match status" value="1"/>
</dbReference>
<feature type="transmembrane region" description="Helical" evidence="6">
    <location>
        <begin position="281"/>
        <end position="303"/>
    </location>
</feature>
<dbReference type="GeneID" id="30074160"/>
<dbReference type="EMBL" id="CM000581">
    <property type="protein sequence ID" value="EWG54248.1"/>
    <property type="molecule type" value="Genomic_DNA"/>
</dbReference>
<evidence type="ECO:0000256" key="4">
    <source>
        <dbReference type="ARBA" id="ARBA00023136"/>
    </source>
</evidence>
<protein>
    <recommendedName>
        <fullName evidence="7">Major facilitator superfamily (MFS) profile domain-containing protein</fullName>
    </recommendedName>
</protein>
<feature type="transmembrane region" description="Helical" evidence="6">
    <location>
        <begin position="57"/>
        <end position="75"/>
    </location>
</feature>
<evidence type="ECO:0000256" key="5">
    <source>
        <dbReference type="ARBA" id="ARBA00023180"/>
    </source>
</evidence>
<dbReference type="OrthoDB" id="268400at2759"/>
<evidence type="ECO:0000256" key="2">
    <source>
        <dbReference type="ARBA" id="ARBA00022692"/>
    </source>
</evidence>
<evidence type="ECO:0000313" key="9">
    <source>
        <dbReference type="Proteomes" id="UP000009096"/>
    </source>
</evidence>
<dbReference type="KEGG" id="fvr:FVEG_17284"/>
<feature type="transmembrane region" description="Helical" evidence="6">
    <location>
        <begin position="464"/>
        <end position="485"/>
    </location>
</feature>
<dbReference type="InterPro" id="IPR020846">
    <property type="entry name" value="MFS_dom"/>
</dbReference>
<evidence type="ECO:0000256" key="1">
    <source>
        <dbReference type="ARBA" id="ARBA00004141"/>
    </source>
</evidence>
<feature type="transmembrane region" description="Helical" evidence="6">
    <location>
        <begin position="370"/>
        <end position="395"/>
    </location>
</feature>
<keyword evidence="5" id="KW-0325">Glycoprotein</keyword>
<feature type="domain" description="Major facilitator superfamily (MFS) profile" evidence="7">
    <location>
        <begin position="59"/>
        <end position="490"/>
    </location>
</feature>
<feature type="transmembrane region" description="Helical" evidence="6">
    <location>
        <begin position="433"/>
        <end position="452"/>
    </location>
</feature>
<dbReference type="GO" id="GO:0005886">
    <property type="term" value="C:plasma membrane"/>
    <property type="evidence" value="ECO:0007669"/>
    <property type="project" value="TreeGrafter"/>
</dbReference>
<evidence type="ECO:0000256" key="3">
    <source>
        <dbReference type="ARBA" id="ARBA00022989"/>
    </source>
</evidence>
<gene>
    <name evidence="8" type="ORF">FVEG_17284</name>
</gene>
<feature type="transmembrane region" description="Helical" evidence="6">
    <location>
        <begin position="401"/>
        <end position="421"/>
    </location>
</feature>
<keyword evidence="9" id="KW-1185">Reference proteome</keyword>